<name>A0A2Y8ZMV6_9MICO</name>
<feature type="transmembrane region" description="Helical" evidence="7">
    <location>
        <begin position="157"/>
        <end position="178"/>
    </location>
</feature>
<feature type="compositionally biased region" description="Basic and acidic residues" evidence="6">
    <location>
        <begin position="358"/>
        <end position="369"/>
    </location>
</feature>
<keyword evidence="3 7" id="KW-0812">Transmembrane</keyword>
<gene>
    <name evidence="8" type="ORF">SAMN04489750_1038</name>
</gene>
<evidence type="ECO:0000313" key="8">
    <source>
        <dbReference type="EMBL" id="SSA33751.1"/>
    </source>
</evidence>
<feature type="transmembrane region" description="Helical" evidence="7">
    <location>
        <begin position="229"/>
        <end position="249"/>
    </location>
</feature>
<dbReference type="PANTHER" id="PTHR30213">
    <property type="entry name" value="INNER MEMBRANE PROTEIN YHJD"/>
    <property type="match status" value="1"/>
</dbReference>
<keyword evidence="2" id="KW-1003">Cell membrane</keyword>
<accession>A0A2Y8ZMV6</accession>
<keyword evidence="4 7" id="KW-1133">Transmembrane helix</keyword>
<feature type="transmembrane region" description="Helical" evidence="7">
    <location>
        <begin position="198"/>
        <end position="217"/>
    </location>
</feature>
<evidence type="ECO:0000256" key="2">
    <source>
        <dbReference type="ARBA" id="ARBA00022475"/>
    </source>
</evidence>
<protein>
    <submittedName>
        <fullName evidence="8">Membrane protein</fullName>
    </submittedName>
</protein>
<comment type="subcellular location">
    <subcellularLocation>
        <location evidence="1">Cell membrane</location>
        <topology evidence="1">Multi-pass membrane protein</topology>
    </subcellularLocation>
</comment>
<dbReference type="InterPro" id="IPR017039">
    <property type="entry name" value="Virul_fac_BrkB"/>
</dbReference>
<evidence type="ECO:0000256" key="3">
    <source>
        <dbReference type="ARBA" id="ARBA00022692"/>
    </source>
</evidence>
<reference evidence="9" key="1">
    <citation type="submission" date="2016-10" db="EMBL/GenBank/DDBJ databases">
        <authorList>
            <person name="Varghese N."/>
            <person name="Submissions S."/>
        </authorList>
    </citation>
    <scope>NUCLEOTIDE SEQUENCE [LARGE SCALE GENOMIC DNA]</scope>
    <source>
        <strain evidence="9">DSM 22951</strain>
    </source>
</reference>
<evidence type="ECO:0000256" key="6">
    <source>
        <dbReference type="SAM" id="MobiDB-lite"/>
    </source>
</evidence>
<dbReference type="Proteomes" id="UP000250028">
    <property type="component" value="Unassembled WGS sequence"/>
</dbReference>
<dbReference type="Pfam" id="PF03631">
    <property type="entry name" value="Virul_fac_BrkB"/>
    <property type="match status" value="1"/>
</dbReference>
<evidence type="ECO:0000256" key="7">
    <source>
        <dbReference type="SAM" id="Phobius"/>
    </source>
</evidence>
<keyword evidence="9" id="KW-1185">Reference proteome</keyword>
<dbReference type="GO" id="GO:0005886">
    <property type="term" value="C:plasma membrane"/>
    <property type="evidence" value="ECO:0007669"/>
    <property type="project" value="UniProtKB-SubCell"/>
</dbReference>
<sequence length="369" mass="40175">MSVTTRLRAGVLAVVGRIPGGRTVLELVLRTIKVCMDNRVTGLAAEAGFFALLSLPPLLFGLLGGVGYLSGWLGDNTMNLVLESIREYAERFLTEQSLRDVLMPTLTKALDTPRPDIISVGFLVSLWSGSRALNVLLDTVSIMYGQGGRRGIVRTRILSLSLYFMAILIGAIVVPLIVIGPGLLSDWLPGELRWLMVFYWPLVAGLTVAGFATLFYLSTPHRTPWKRDVPGAVLTLIIWLLASVALRYTLANSVAGASTSIYGPLAASIVVLIWLYFLGIAVLIGAAFNAATMQKWPVDTRDPVHIWVQQRIETSVARRRALADPTAPTEPVLLRRAAVRLPRSRGRAEEPPEADDGDVSRLDSPRAIG</sequence>
<feature type="transmembrane region" description="Helical" evidence="7">
    <location>
        <begin position="117"/>
        <end position="137"/>
    </location>
</feature>
<evidence type="ECO:0000313" key="9">
    <source>
        <dbReference type="Proteomes" id="UP000250028"/>
    </source>
</evidence>
<dbReference type="PANTHER" id="PTHR30213:SF0">
    <property type="entry name" value="UPF0761 MEMBRANE PROTEIN YIHY"/>
    <property type="match status" value="1"/>
</dbReference>
<feature type="transmembrane region" description="Helical" evidence="7">
    <location>
        <begin position="49"/>
        <end position="70"/>
    </location>
</feature>
<evidence type="ECO:0000256" key="5">
    <source>
        <dbReference type="ARBA" id="ARBA00023136"/>
    </source>
</evidence>
<feature type="transmembrane region" description="Helical" evidence="7">
    <location>
        <begin position="261"/>
        <end position="288"/>
    </location>
</feature>
<dbReference type="AlphaFoldDB" id="A0A2Y8ZMV6"/>
<organism evidence="8 9">
    <name type="scientific">Branchiibius hedensis</name>
    <dbReference type="NCBI Taxonomy" id="672460"/>
    <lineage>
        <taxon>Bacteria</taxon>
        <taxon>Bacillati</taxon>
        <taxon>Actinomycetota</taxon>
        <taxon>Actinomycetes</taxon>
        <taxon>Micrococcales</taxon>
        <taxon>Dermacoccaceae</taxon>
        <taxon>Branchiibius</taxon>
    </lineage>
</organism>
<feature type="region of interest" description="Disordered" evidence="6">
    <location>
        <begin position="341"/>
        <end position="369"/>
    </location>
</feature>
<proteinExistence type="predicted"/>
<dbReference type="EMBL" id="UESZ01000001">
    <property type="protein sequence ID" value="SSA33751.1"/>
    <property type="molecule type" value="Genomic_DNA"/>
</dbReference>
<evidence type="ECO:0000256" key="1">
    <source>
        <dbReference type="ARBA" id="ARBA00004651"/>
    </source>
</evidence>
<keyword evidence="5 7" id="KW-0472">Membrane</keyword>
<evidence type="ECO:0000256" key="4">
    <source>
        <dbReference type="ARBA" id="ARBA00022989"/>
    </source>
</evidence>
<dbReference type="RefSeq" id="WP_245934001.1">
    <property type="nucleotide sequence ID" value="NZ_QGDN01000001.1"/>
</dbReference>